<feature type="compositionally biased region" description="Polar residues" evidence="1">
    <location>
        <begin position="200"/>
        <end position="210"/>
    </location>
</feature>
<dbReference type="VEuPathDB" id="PlasmoDB:POWCR01_000228300"/>
<evidence type="ECO:0000313" key="4">
    <source>
        <dbReference type="EMBL" id="SBT74545.1"/>
    </source>
</evidence>
<proteinExistence type="predicted"/>
<sequence length="897" mass="105362">MAGDSELTTLTRYIPPDVFISLIKSDIQKLIREYGHKNCGLRQEQLCNKIKEMIPVKKKIIIGLMDAPSRQKWNKEWDSERSKYFNKLYDEEGFINMCFPSKYPRKNEILNQLLSRHIKFCKEKDVKREAVEKSFDFNACREYDSWIETEKASFTREYLRNVSDFKRPNVHKYFSTKEHPEGHDPLGTYRKSKLDCEKYNPTSKSYQPIQVTKAPTDRPNLPTAPTDRQESQGNGGISVPDEGAIEKTKSHVEKTSQTKTPSDSLTPPQTKTKIDGSDNGKEPSTSPENAPTRTVITDHSKSDHNDGEQIRNSVWLLGNPVSESPPVSQPNTVSKTSPDYNDPKYQQFFHYLSTNLEGQKIPHDLHHSINKRPTKIPKVHPTYVQNKPITPSVTKSYNYIPPQLPRMQQFLPIFPRNQRFTATNIHLQPLQRANTRVEKYALRTKSKKTQVHFLPQQFPPFSTVTRGTINNYYYSYTNEFHKIKNASFLNIASGNKIMGIAKIELPTPDPSLFRSPVMIYTLVLLVLFTITTMLFLLSKYTTFGLLFGKNKKKKRLKRQLQITKLEKEVSHFNTMDNYSTNDTLYENKKGNEKNIYNQIKMQKDIIHKNIILPKRKKKNRKAIIDIHMELLNECKNDEWELNKDDFLQICLEQFIKEQNKIYSNSKNSNLITKSLSTQNAKEAKMLVWNKWAEKYTPIWENFKRGNTFKVLQYYWKEEENVHLHKIEKENSSLNQNEKFSYIQIKKDIWKRWTTKQAKLIKQYKEEQWFKSLVDELENVSDEYKKEKIKDDIFVVNIKELENKENNDELYKRVKDIFLIKVLIQILMMVIEECIKEESCGKTEIVLDNLIEKLNKEKHENIQSENMHQENTSHKGCKEILEQHKPKNEDSFKELIEG</sequence>
<keyword evidence="2" id="KW-0472">Membrane</keyword>
<dbReference type="InterPro" id="IPR024288">
    <property type="entry name" value="SICA_C"/>
</dbReference>
<evidence type="ECO:0000256" key="1">
    <source>
        <dbReference type="SAM" id="MobiDB-lite"/>
    </source>
</evidence>
<dbReference type="VEuPathDB" id="PlasmoDB:PocGH01_00118100"/>
<feature type="region of interest" description="Disordered" evidence="1">
    <location>
        <begin position="198"/>
        <end position="341"/>
    </location>
</feature>
<feature type="domain" description="Schizont-infected cell agglutination C-terminal" evidence="3">
    <location>
        <begin position="617"/>
        <end position="655"/>
    </location>
</feature>
<evidence type="ECO:0000259" key="3">
    <source>
        <dbReference type="Pfam" id="PF12879"/>
    </source>
</evidence>
<feature type="compositionally biased region" description="Basic and acidic residues" evidence="1">
    <location>
        <begin position="244"/>
        <end position="256"/>
    </location>
</feature>
<dbReference type="OrthoDB" id="10431961at2759"/>
<keyword evidence="2" id="KW-1133">Transmembrane helix</keyword>
<feature type="compositionally biased region" description="Polar residues" evidence="1">
    <location>
        <begin position="257"/>
        <end position="271"/>
    </location>
</feature>
<dbReference type="EMBL" id="FLRJ01000730">
    <property type="protein sequence ID" value="SBT74545.1"/>
    <property type="molecule type" value="Genomic_DNA"/>
</dbReference>
<feature type="compositionally biased region" description="Basic and acidic residues" evidence="1">
    <location>
        <begin position="296"/>
        <end position="309"/>
    </location>
</feature>
<keyword evidence="2" id="KW-0812">Transmembrane</keyword>
<protein>
    <submittedName>
        <fullName evidence="4">STP1 protein</fullName>
    </submittedName>
</protein>
<name>A0A1C3KKP4_PLAOA</name>
<evidence type="ECO:0000313" key="5">
    <source>
        <dbReference type="Proteomes" id="UP000243200"/>
    </source>
</evidence>
<feature type="compositionally biased region" description="Polar residues" evidence="1">
    <location>
        <begin position="282"/>
        <end position="295"/>
    </location>
</feature>
<organism evidence="4 5">
    <name type="scientific">Plasmodium ovale</name>
    <name type="common">malaria parasite P. ovale</name>
    <dbReference type="NCBI Taxonomy" id="36330"/>
    <lineage>
        <taxon>Eukaryota</taxon>
        <taxon>Sar</taxon>
        <taxon>Alveolata</taxon>
        <taxon>Apicomplexa</taxon>
        <taxon>Aconoidasida</taxon>
        <taxon>Haemosporida</taxon>
        <taxon>Plasmodiidae</taxon>
        <taxon>Plasmodium</taxon>
        <taxon>Plasmodium (Plasmodium)</taxon>
    </lineage>
</organism>
<feature type="transmembrane region" description="Helical" evidence="2">
    <location>
        <begin position="517"/>
        <end position="548"/>
    </location>
</feature>
<accession>A0A1C3KKP4</accession>
<dbReference type="AlphaFoldDB" id="A0A1C3KKP4"/>
<reference evidence="4 5" key="1">
    <citation type="submission" date="2016-06" db="EMBL/GenBank/DDBJ databases">
        <authorList>
            <consortium name="Pathogen Informatics"/>
        </authorList>
    </citation>
    <scope>NUCLEOTIDE SEQUENCE [LARGE SCALE GENOMIC DNA]</scope>
</reference>
<feature type="compositionally biased region" description="Polar residues" evidence="1">
    <location>
        <begin position="321"/>
        <end position="339"/>
    </location>
</feature>
<dbReference type="Pfam" id="PF12879">
    <property type="entry name" value="SICA_C"/>
    <property type="match status" value="1"/>
</dbReference>
<gene>
    <name evidence="4" type="primary">PowCR01_000228300</name>
    <name evidence="4" type="ORF">POWCR01_000228300</name>
</gene>
<evidence type="ECO:0000256" key="2">
    <source>
        <dbReference type="SAM" id="Phobius"/>
    </source>
</evidence>
<dbReference type="Proteomes" id="UP000243200">
    <property type="component" value="Unassembled WGS sequence"/>
</dbReference>
<feature type="compositionally biased region" description="Basic and acidic residues" evidence="1">
    <location>
        <begin position="272"/>
        <end position="281"/>
    </location>
</feature>